<evidence type="ECO:0000313" key="6">
    <source>
        <dbReference type="EMBL" id="ABO65574.1"/>
    </source>
</evidence>
<accession>A4IJS0</accession>
<gene>
    <name evidence="6" type="ordered locus">GTNG_0190</name>
</gene>
<evidence type="ECO:0000256" key="4">
    <source>
        <dbReference type="ARBA" id="ARBA00023136"/>
    </source>
</evidence>
<evidence type="ECO:0000256" key="1">
    <source>
        <dbReference type="ARBA" id="ARBA00022475"/>
    </source>
</evidence>
<evidence type="ECO:0000256" key="3">
    <source>
        <dbReference type="ARBA" id="ARBA00022989"/>
    </source>
</evidence>
<feature type="transmembrane region" description="Helical" evidence="5">
    <location>
        <begin position="116"/>
        <end position="133"/>
    </location>
</feature>
<reference evidence="6 7" key="1">
    <citation type="journal article" date="2007" name="Proc. Natl. Acad. Sci. U.S.A.">
        <title>Genome and proteome of long-chain alkane degrading Geobacillus thermodenitrificans NG80-2 isolated from a deep-subsurface oil reservoir.</title>
        <authorList>
            <person name="Feng L."/>
            <person name="Wang W."/>
            <person name="Cheng J."/>
            <person name="Ren Y."/>
            <person name="Zhao G."/>
            <person name="Gao C."/>
            <person name="Tang Y."/>
            <person name="Liu X."/>
            <person name="Han W."/>
            <person name="Peng X."/>
            <person name="Liu R."/>
            <person name="Wang L."/>
        </authorList>
    </citation>
    <scope>NUCLEOTIDE SEQUENCE [LARGE SCALE GENOMIC DNA]</scope>
    <source>
        <strain evidence="6 7">NG80-2</strain>
    </source>
</reference>
<keyword evidence="4 5" id="KW-0472">Membrane</keyword>
<evidence type="ECO:0000256" key="2">
    <source>
        <dbReference type="ARBA" id="ARBA00022692"/>
    </source>
</evidence>
<protein>
    <submittedName>
        <fullName evidence="6">Membrane protein, putative</fullName>
    </submittedName>
</protein>
<dbReference type="eggNOG" id="COG1971">
    <property type="taxonomic scope" value="Bacteria"/>
</dbReference>
<dbReference type="InterPro" id="IPR014205">
    <property type="entry name" value="Spore_YtaF"/>
</dbReference>
<dbReference type="Pfam" id="PF02659">
    <property type="entry name" value="Mntp"/>
    <property type="match status" value="2"/>
</dbReference>
<evidence type="ECO:0000256" key="5">
    <source>
        <dbReference type="SAM" id="Phobius"/>
    </source>
</evidence>
<sequence>MTQCAALITKMCREDKKYFPGNRCMSNGEKVPFLSRKAYSAAGGIKMWLWISMILLAFSVSIDSLSVGMSYGMRKVRFPLPSLTLIACMSVVMILISMNIGRLLAIFLPWGVERGLASFILIILGGWAIYNVYKTRQKEAVATEWEDIGQGNAAHSALQVLTKPEFGDLDRSGSISRKEAVWLGLALSMDALGAGISASLLNFPSLPFALLVGLFNPLFIRLGLMLGCMMAETKMMKKATILPGIMLIVLGLIKLFR</sequence>
<feature type="transmembrane region" description="Helical" evidence="5">
    <location>
        <begin position="83"/>
        <end position="110"/>
    </location>
</feature>
<dbReference type="KEGG" id="gtn:GTNG_0190"/>
<keyword evidence="1" id="KW-1003">Cell membrane</keyword>
<dbReference type="Proteomes" id="UP000001578">
    <property type="component" value="Chromosome"/>
</dbReference>
<keyword evidence="2 5" id="KW-0812">Transmembrane</keyword>
<keyword evidence="3 5" id="KW-1133">Transmembrane helix</keyword>
<proteinExistence type="predicted"/>
<dbReference type="HOGENOM" id="CLU_094526_0_0_9"/>
<feature type="transmembrane region" description="Helical" evidence="5">
    <location>
        <begin position="180"/>
        <end position="200"/>
    </location>
</feature>
<name>A4IJS0_GEOTN</name>
<dbReference type="EMBL" id="CP000557">
    <property type="protein sequence ID" value="ABO65574.1"/>
    <property type="molecule type" value="Genomic_DNA"/>
</dbReference>
<organism evidence="6 7">
    <name type="scientific">Geobacillus thermodenitrificans (strain NG80-2)</name>
    <dbReference type="NCBI Taxonomy" id="420246"/>
    <lineage>
        <taxon>Bacteria</taxon>
        <taxon>Bacillati</taxon>
        <taxon>Bacillota</taxon>
        <taxon>Bacilli</taxon>
        <taxon>Bacillales</taxon>
        <taxon>Anoxybacillaceae</taxon>
        <taxon>Geobacillus</taxon>
    </lineage>
</organism>
<evidence type="ECO:0000313" key="7">
    <source>
        <dbReference type="Proteomes" id="UP000001578"/>
    </source>
</evidence>
<dbReference type="PANTHER" id="PTHR35529">
    <property type="entry name" value="MANGANESE EFFLUX PUMP MNTP-RELATED"/>
    <property type="match status" value="1"/>
</dbReference>
<dbReference type="PANTHER" id="PTHR35529:SF2">
    <property type="entry name" value="SPORULATION PROTEIN YTAF-RELATED"/>
    <property type="match status" value="1"/>
</dbReference>
<feature type="transmembrane region" description="Helical" evidence="5">
    <location>
        <begin position="47"/>
        <end position="71"/>
    </location>
</feature>
<dbReference type="NCBIfam" id="TIGR02840">
    <property type="entry name" value="spore_YtaF"/>
    <property type="match status" value="1"/>
</dbReference>
<dbReference type="AlphaFoldDB" id="A4IJS0"/>
<dbReference type="InterPro" id="IPR003810">
    <property type="entry name" value="Mntp/YtaF"/>
</dbReference>
<feature type="transmembrane region" description="Helical" evidence="5">
    <location>
        <begin position="206"/>
        <end position="227"/>
    </location>
</feature>
<feature type="transmembrane region" description="Helical" evidence="5">
    <location>
        <begin position="239"/>
        <end position="256"/>
    </location>
</feature>